<accession>A0A3B0UV81</accession>
<evidence type="ECO:0000313" key="2">
    <source>
        <dbReference type="EMBL" id="VAW30322.1"/>
    </source>
</evidence>
<feature type="compositionally biased region" description="Basic and acidic residues" evidence="1">
    <location>
        <begin position="293"/>
        <end position="317"/>
    </location>
</feature>
<evidence type="ECO:0000256" key="1">
    <source>
        <dbReference type="SAM" id="MobiDB-lite"/>
    </source>
</evidence>
<dbReference type="EMBL" id="UOET01000501">
    <property type="protein sequence ID" value="VAW30322.1"/>
    <property type="molecule type" value="Genomic_DNA"/>
</dbReference>
<organism evidence="2">
    <name type="scientific">hydrothermal vent metagenome</name>
    <dbReference type="NCBI Taxonomy" id="652676"/>
    <lineage>
        <taxon>unclassified sequences</taxon>
        <taxon>metagenomes</taxon>
        <taxon>ecological metagenomes</taxon>
    </lineage>
</organism>
<gene>
    <name evidence="2" type="ORF">MNBD_BACTEROID07-1189</name>
</gene>
<dbReference type="AlphaFoldDB" id="A0A3B0UV81"/>
<name>A0A3B0UV81_9ZZZZ</name>
<sequence length="328" mass="37609">KYYVKRFAVKGVTRDKVYDLTRGTKDSKVIYFSANPNGEAEVIRVNLRPKPKMKRTHFDFDFKELAIKGRSSQGNILSKVSVRNVVKREEGVSTLGALDIWYDDTVRRLNTEERGRYLGAFKGGDRILSILSTGEFKLTGFDIATHFDDEMVLVEKFDPRKIISAVYLDAAQDRYYVKRFGIDADTPSDKKYLFISDAKGSKLVVYSMDYLPQLKLEMKAKENGEKDFEVVPLADFIGVKSYRAKGKRLTNKAPKKIKLLSPLPYEPPIEEEAAVLENEPEDVNSERNIPVKQVDETDTSKDEEEKLLKEEKKPDNKPEDDEIQLELF</sequence>
<protein>
    <submittedName>
        <fullName evidence="2">Topoisomerase IV subunit A</fullName>
        <ecNumber evidence="2">5.99.1.-</ecNumber>
    </submittedName>
</protein>
<feature type="region of interest" description="Disordered" evidence="1">
    <location>
        <begin position="277"/>
        <end position="328"/>
    </location>
</feature>
<proteinExistence type="predicted"/>
<dbReference type="EC" id="5.99.1.-" evidence="2"/>
<dbReference type="GO" id="GO:0016853">
    <property type="term" value="F:isomerase activity"/>
    <property type="evidence" value="ECO:0007669"/>
    <property type="project" value="UniProtKB-KW"/>
</dbReference>
<feature type="compositionally biased region" description="Acidic residues" evidence="1">
    <location>
        <begin position="318"/>
        <end position="328"/>
    </location>
</feature>
<feature type="non-terminal residue" evidence="2">
    <location>
        <position position="1"/>
    </location>
</feature>
<keyword evidence="2" id="KW-0413">Isomerase</keyword>
<reference evidence="2" key="1">
    <citation type="submission" date="2018-06" db="EMBL/GenBank/DDBJ databases">
        <authorList>
            <person name="Zhirakovskaya E."/>
        </authorList>
    </citation>
    <scope>NUCLEOTIDE SEQUENCE</scope>
</reference>